<dbReference type="PANTHER" id="PTHR30006:SF15">
    <property type="entry name" value="IRON-UTILIZATION PERIPLASMIC PROTEIN"/>
    <property type="match status" value="1"/>
</dbReference>
<dbReference type="EMBL" id="FNLM01000036">
    <property type="protein sequence ID" value="SDU78527.1"/>
    <property type="molecule type" value="Genomic_DNA"/>
</dbReference>
<evidence type="ECO:0000256" key="4">
    <source>
        <dbReference type="PIRSR" id="PIRSR002825-1"/>
    </source>
</evidence>
<keyword evidence="4" id="KW-0408">Iron</keyword>
<evidence type="ECO:0000256" key="5">
    <source>
        <dbReference type="SAM" id="SignalP"/>
    </source>
</evidence>
<evidence type="ECO:0000256" key="1">
    <source>
        <dbReference type="ARBA" id="ARBA00008520"/>
    </source>
</evidence>
<dbReference type="GO" id="GO:0030288">
    <property type="term" value="C:outer membrane-bounded periplasmic space"/>
    <property type="evidence" value="ECO:0007669"/>
    <property type="project" value="TreeGrafter"/>
</dbReference>
<dbReference type="STRING" id="158898.SAMN04488548_13633"/>
<feature type="chain" id="PRO_5010219929" evidence="5">
    <location>
        <begin position="34"/>
        <end position="349"/>
    </location>
</feature>
<dbReference type="SUPFAM" id="SSF53850">
    <property type="entry name" value="Periplasmic binding protein-like II"/>
    <property type="match status" value="1"/>
</dbReference>
<keyword evidence="2" id="KW-0813">Transport</keyword>
<name>A0A1H2LBX8_9ACTN</name>
<dbReference type="PROSITE" id="PS51257">
    <property type="entry name" value="PROKAR_LIPOPROTEIN"/>
    <property type="match status" value="1"/>
</dbReference>
<keyword evidence="2" id="KW-0406">Ion transport</keyword>
<sequence>MAGRKRERMQTTSLIRRAIATAGAALIATSVLAACTGSDSSGDDETLILYSGRSESLVGPLVERIGGTIPVTAAYDKKAAQILEEGDRSPADLFFAQDAGELGALADAGLLEPLPADIVETVPDAYRSGTGSWTSTSARSRVLIYDPRQLSSDDLPAGIDGLLTPEMRGKVGYAPTNASFKSFVTALRLTRGEDGARDWLTAFLANDPKSFEGNGPIVEAVNNGQLAAGLTNHYYWVQEVQEKGLENVPGRLHFFSDQDPGALVNVGAIGVLKTAGDKEAAFDFIRQLHTPETQTYFATEVGEYPVIGDEPLPVEGLPTLNQLSPPKITLDELADVSGTDKLLNEVGAV</sequence>
<dbReference type="PANTHER" id="PTHR30006">
    <property type="entry name" value="THIAMINE-BINDING PERIPLASMIC PROTEIN-RELATED"/>
    <property type="match status" value="1"/>
</dbReference>
<reference evidence="6 7" key="1">
    <citation type="submission" date="2016-10" db="EMBL/GenBank/DDBJ databases">
        <authorList>
            <person name="de Groot N.N."/>
        </authorList>
    </citation>
    <scope>NUCLEOTIDE SEQUENCE [LARGE SCALE GENOMIC DNA]</scope>
    <source>
        <strain evidence="6 7">DSM 44215</strain>
    </source>
</reference>
<dbReference type="GO" id="GO:0006826">
    <property type="term" value="P:iron ion transport"/>
    <property type="evidence" value="ECO:0007669"/>
    <property type="project" value="UniProtKB-KW"/>
</dbReference>
<dbReference type="AlphaFoldDB" id="A0A1H2LBX8"/>
<feature type="signal peptide" evidence="5">
    <location>
        <begin position="1"/>
        <end position="33"/>
    </location>
</feature>
<dbReference type="GO" id="GO:0046872">
    <property type="term" value="F:metal ion binding"/>
    <property type="evidence" value="ECO:0007669"/>
    <property type="project" value="UniProtKB-KW"/>
</dbReference>
<proteinExistence type="inferred from homology"/>
<dbReference type="PIRSF" id="PIRSF002825">
    <property type="entry name" value="CfbpA"/>
    <property type="match status" value="1"/>
</dbReference>
<dbReference type="InterPro" id="IPR026045">
    <property type="entry name" value="Ferric-bd"/>
</dbReference>
<evidence type="ECO:0000256" key="3">
    <source>
        <dbReference type="ARBA" id="ARBA00022729"/>
    </source>
</evidence>
<gene>
    <name evidence="6" type="ORF">SAMN04488548_13633</name>
</gene>
<evidence type="ECO:0000313" key="7">
    <source>
        <dbReference type="Proteomes" id="UP000183180"/>
    </source>
</evidence>
<feature type="binding site" evidence="4">
    <location>
        <position position="234"/>
    </location>
    <ligand>
        <name>Fe cation</name>
        <dbReference type="ChEBI" id="CHEBI:24875"/>
    </ligand>
</feature>
<keyword evidence="3 5" id="KW-0732">Signal</keyword>
<protein>
    <submittedName>
        <fullName evidence="6">Iron(III) transport system substrate-binding protein</fullName>
    </submittedName>
</protein>
<keyword evidence="4" id="KW-0479">Metal-binding</keyword>
<evidence type="ECO:0000256" key="2">
    <source>
        <dbReference type="ARBA" id="ARBA00022496"/>
    </source>
</evidence>
<dbReference type="Gene3D" id="3.40.190.10">
    <property type="entry name" value="Periplasmic binding protein-like II"/>
    <property type="match status" value="2"/>
</dbReference>
<dbReference type="Proteomes" id="UP000183180">
    <property type="component" value="Unassembled WGS sequence"/>
</dbReference>
<accession>A0A1H2LBX8</accession>
<organism evidence="6 7">
    <name type="scientific">Gordonia westfalica</name>
    <dbReference type="NCBI Taxonomy" id="158898"/>
    <lineage>
        <taxon>Bacteria</taxon>
        <taxon>Bacillati</taxon>
        <taxon>Actinomycetota</taxon>
        <taxon>Actinomycetes</taxon>
        <taxon>Mycobacteriales</taxon>
        <taxon>Gordoniaceae</taxon>
        <taxon>Gordonia</taxon>
    </lineage>
</organism>
<comment type="similarity">
    <text evidence="1">Belongs to the bacterial solute-binding protein 1 family.</text>
</comment>
<feature type="binding site" evidence="4">
    <location>
        <position position="235"/>
    </location>
    <ligand>
        <name>Fe cation</name>
        <dbReference type="ChEBI" id="CHEBI:24875"/>
    </ligand>
</feature>
<keyword evidence="2" id="KW-0410">Iron transport</keyword>
<evidence type="ECO:0000313" key="6">
    <source>
        <dbReference type="EMBL" id="SDU78527.1"/>
    </source>
</evidence>
<dbReference type="Pfam" id="PF13343">
    <property type="entry name" value="SBP_bac_6"/>
    <property type="match status" value="1"/>
</dbReference>